<dbReference type="Gene3D" id="2.120.10.30">
    <property type="entry name" value="TolB, C-terminal domain"/>
    <property type="match status" value="1"/>
</dbReference>
<evidence type="ECO:0000313" key="2">
    <source>
        <dbReference type="EMBL" id="MEI7035171.1"/>
    </source>
</evidence>
<sequence length="309" mass="32593">MRLSICLALPTLVAACGAAATGLAAPRLFAPGLVSGPGDEGAAAPTPDGTSVYFMRGNGDGWTLLEFHRDGARWSAPPPAPFPGRWRDLGPAMAPDGSHLLFVSNRPTHPCGALLGLIRGGQRRTGMGMNLWRVDRKGAGRGRPVRLPDPVDRCSTTPAPSIAGDGSVYFIGCDGNDLRLMHAAYRHGRYLPAHPVTPGDADALVRDPAIAPDRSFIVVSVNHGPGTPYRLAIAFHTPAGWTAPQDLGDGVNRGTHSRGAQLTAGGRTLYFHSDRPAPALAAGDNLWQLSLACRRDAHAGSHALRHCRE</sequence>
<reference evidence="2 3" key="1">
    <citation type="journal article" date="2014" name="Int. J. Syst. Evol. Microbiol.">
        <title>Fulvimonas yonginensis sp. nov., isolated from greenhouse soil, and emended description of the genus Fulvimonas.</title>
        <authorList>
            <person name="Ahn J.H."/>
            <person name="Kim S.J."/>
            <person name="Weon H.Y."/>
            <person name="Hong S.B."/>
            <person name="Seok S.J."/>
            <person name="Kwon S.W."/>
        </authorList>
    </citation>
    <scope>NUCLEOTIDE SEQUENCE [LARGE SCALE GENOMIC DNA]</scope>
    <source>
        <strain evidence="2 3">KACC 16952</strain>
    </source>
</reference>
<evidence type="ECO:0000313" key="3">
    <source>
        <dbReference type="Proteomes" id="UP001381174"/>
    </source>
</evidence>
<feature type="signal peptide" evidence="1">
    <location>
        <begin position="1"/>
        <end position="24"/>
    </location>
</feature>
<evidence type="ECO:0008006" key="4">
    <source>
        <dbReference type="Google" id="ProtNLM"/>
    </source>
</evidence>
<keyword evidence="1" id="KW-0732">Signal</keyword>
<organism evidence="2 3">
    <name type="scientific">Fulvimonas yonginensis</name>
    <dbReference type="NCBI Taxonomy" id="1495200"/>
    <lineage>
        <taxon>Bacteria</taxon>
        <taxon>Pseudomonadati</taxon>
        <taxon>Pseudomonadota</taxon>
        <taxon>Gammaproteobacteria</taxon>
        <taxon>Lysobacterales</taxon>
        <taxon>Rhodanobacteraceae</taxon>
        <taxon>Fulvimonas</taxon>
    </lineage>
</organism>
<feature type="chain" id="PRO_5046985120" description="WD40 repeat protein" evidence="1">
    <location>
        <begin position="25"/>
        <end position="309"/>
    </location>
</feature>
<dbReference type="RefSeq" id="WP_336805795.1">
    <property type="nucleotide sequence ID" value="NZ_JBBBNY010000001.1"/>
</dbReference>
<protein>
    <recommendedName>
        <fullName evidence="4">WD40 repeat protein</fullName>
    </recommendedName>
</protein>
<dbReference type="SUPFAM" id="SSF82171">
    <property type="entry name" value="DPP6 N-terminal domain-like"/>
    <property type="match status" value="1"/>
</dbReference>
<proteinExistence type="predicted"/>
<accession>A0ABU8J7A4</accession>
<dbReference type="Proteomes" id="UP001381174">
    <property type="component" value="Unassembled WGS sequence"/>
</dbReference>
<comment type="caution">
    <text evidence="2">The sequence shown here is derived from an EMBL/GenBank/DDBJ whole genome shotgun (WGS) entry which is preliminary data.</text>
</comment>
<name>A0ABU8J7A4_9GAMM</name>
<dbReference type="InterPro" id="IPR011659">
    <property type="entry name" value="WD40"/>
</dbReference>
<dbReference type="Pfam" id="PF07676">
    <property type="entry name" value="PD40"/>
    <property type="match status" value="2"/>
</dbReference>
<keyword evidence="3" id="KW-1185">Reference proteome</keyword>
<evidence type="ECO:0000256" key="1">
    <source>
        <dbReference type="SAM" id="SignalP"/>
    </source>
</evidence>
<dbReference type="EMBL" id="JBBBNY010000001">
    <property type="protein sequence ID" value="MEI7035171.1"/>
    <property type="molecule type" value="Genomic_DNA"/>
</dbReference>
<dbReference type="PROSITE" id="PS51257">
    <property type="entry name" value="PROKAR_LIPOPROTEIN"/>
    <property type="match status" value="1"/>
</dbReference>
<dbReference type="InterPro" id="IPR011042">
    <property type="entry name" value="6-blade_b-propeller_TolB-like"/>
</dbReference>
<gene>
    <name evidence="2" type="ORF">WAT24_00205</name>
</gene>